<evidence type="ECO:0000313" key="2">
    <source>
        <dbReference type="Proteomes" id="UP000741013"/>
    </source>
</evidence>
<evidence type="ECO:0000313" key="1">
    <source>
        <dbReference type="EMBL" id="MBP2186333.1"/>
    </source>
</evidence>
<reference evidence="1 2" key="1">
    <citation type="submission" date="2021-03" db="EMBL/GenBank/DDBJ databases">
        <title>Sequencing the genomes of 1000 actinobacteria strains.</title>
        <authorList>
            <person name="Klenk H.-P."/>
        </authorList>
    </citation>
    <scope>NUCLEOTIDE SEQUENCE [LARGE SCALE GENOMIC DNA]</scope>
    <source>
        <strain evidence="1 2">DSM 45510</strain>
    </source>
</reference>
<accession>A0ABS4Q3R8</accession>
<dbReference type="CDD" id="cd07067">
    <property type="entry name" value="HP_PGM_like"/>
    <property type="match status" value="1"/>
</dbReference>
<dbReference type="Pfam" id="PF00300">
    <property type="entry name" value="His_Phos_1"/>
    <property type="match status" value="1"/>
</dbReference>
<keyword evidence="2" id="KW-1185">Reference proteome</keyword>
<name>A0ABS4Q3R8_9PSEU</name>
<comment type="caution">
    <text evidence="1">The sequence shown here is derived from an EMBL/GenBank/DDBJ whole genome shotgun (WGS) entry which is preliminary data.</text>
</comment>
<dbReference type="PANTHER" id="PTHR47623:SF1">
    <property type="entry name" value="OS09G0287300 PROTEIN"/>
    <property type="match status" value="1"/>
</dbReference>
<keyword evidence="1" id="KW-0378">Hydrolase</keyword>
<dbReference type="EMBL" id="JAGGMS010000001">
    <property type="protein sequence ID" value="MBP2186333.1"/>
    <property type="molecule type" value="Genomic_DNA"/>
</dbReference>
<proteinExistence type="predicted"/>
<organism evidence="1 2">
    <name type="scientific">Amycolatopsis magusensis</name>
    <dbReference type="NCBI Taxonomy" id="882444"/>
    <lineage>
        <taxon>Bacteria</taxon>
        <taxon>Bacillati</taxon>
        <taxon>Actinomycetota</taxon>
        <taxon>Actinomycetes</taxon>
        <taxon>Pseudonocardiales</taxon>
        <taxon>Pseudonocardiaceae</taxon>
        <taxon>Amycolatopsis</taxon>
    </lineage>
</organism>
<dbReference type="PANTHER" id="PTHR47623">
    <property type="entry name" value="OS09G0287300 PROTEIN"/>
    <property type="match status" value="1"/>
</dbReference>
<dbReference type="InterPro" id="IPR029033">
    <property type="entry name" value="His_PPase_superfam"/>
</dbReference>
<dbReference type="SMART" id="SM00855">
    <property type="entry name" value="PGAM"/>
    <property type="match status" value="1"/>
</dbReference>
<dbReference type="EC" id="3.1.3.-" evidence="1"/>
<dbReference type="RefSeq" id="WP_209669330.1">
    <property type="nucleotide sequence ID" value="NZ_JAGGMS010000001.1"/>
</dbReference>
<sequence length="160" mass="17463">MRLIVMRHAKSAWPDGIADFDRPLNERGLRDAPAAGRWIRENGPAPQVVVCSPAVRARTTCDLVTTELPAQPELRHEDRLYGEPAETLVEVLRELPAVETVMVVGHNPVLEDLVALLTGVTVEMKTSTIAVLTGDRPWAEAGENWAKLDTVTTPRGVSPA</sequence>
<dbReference type="GO" id="GO:0016787">
    <property type="term" value="F:hydrolase activity"/>
    <property type="evidence" value="ECO:0007669"/>
    <property type="project" value="UniProtKB-KW"/>
</dbReference>
<dbReference type="Proteomes" id="UP000741013">
    <property type="component" value="Unassembled WGS sequence"/>
</dbReference>
<dbReference type="Gene3D" id="3.40.50.1240">
    <property type="entry name" value="Phosphoglycerate mutase-like"/>
    <property type="match status" value="1"/>
</dbReference>
<protein>
    <submittedName>
        <fullName evidence="1">Phosphohistidine phosphatase</fullName>
        <ecNumber evidence="1">3.1.3.-</ecNumber>
    </submittedName>
</protein>
<dbReference type="InterPro" id="IPR013078">
    <property type="entry name" value="His_Pase_superF_clade-1"/>
</dbReference>
<dbReference type="SUPFAM" id="SSF53254">
    <property type="entry name" value="Phosphoglycerate mutase-like"/>
    <property type="match status" value="1"/>
</dbReference>
<gene>
    <name evidence="1" type="ORF">JOM49_007859</name>
</gene>